<protein>
    <submittedName>
        <fullName evidence="1">Uncharacterized protein</fullName>
    </submittedName>
</protein>
<comment type="caution">
    <text evidence="1">The sequence shown here is derived from an EMBL/GenBank/DDBJ whole genome shotgun (WGS) entry which is preliminary data.</text>
</comment>
<proteinExistence type="predicted"/>
<dbReference type="EMBL" id="BARU01007797">
    <property type="protein sequence ID" value="GAH32899.1"/>
    <property type="molecule type" value="Genomic_DNA"/>
</dbReference>
<evidence type="ECO:0000313" key="1">
    <source>
        <dbReference type="EMBL" id="GAH32899.1"/>
    </source>
</evidence>
<feature type="non-terminal residue" evidence="1">
    <location>
        <position position="325"/>
    </location>
</feature>
<name>X1FU74_9ZZZZ</name>
<organism evidence="1">
    <name type="scientific">marine sediment metagenome</name>
    <dbReference type="NCBI Taxonomy" id="412755"/>
    <lineage>
        <taxon>unclassified sequences</taxon>
        <taxon>metagenomes</taxon>
        <taxon>ecological metagenomes</taxon>
    </lineage>
</organism>
<reference evidence="1" key="1">
    <citation type="journal article" date="2014" name="Front. Microbiol.">
        <title>High frequency of phylogenetically diverse reductive dehalogenase-homologous genes in deep subseafloor sedimentary metagenomes.</title>
        <authorList>
            <person name="Kawai M."/>
            <person name="Futagami T."/>
            <person name="Toyoda A."/>
            <person name="Takaki Y."/>
            <person name="Nishi S."/>
            <person name="Hori S."/>
            <person name="Arai W."/>
            <person name="Tsubouchi T."/>
            <person name="Morono Y."/>
            <person name="Uchiyama I."/>
            <person name="Ito T."/>
            <person name="Fujiyama A."/>
            <person name="Inagaki F."/>
            <person name="Takami H."/>
        </authorList>
    </citation>
    <scope>NUCLEOTIDE SEQUENCE</scope>
    <source>
        <strain evidence="1">Expedition CK06-06</strain>
    </source>
</reference>
<dbReference type="AlphaFoldDB" id="X1FU74"/>
<accession>X1FU74</accession>
<sequence>MFGAIKKGTLEGKPLPAVIEGLYMEVGKPPLPIDPKMADWLRSLKEVPYGMGTLFEKPSDLTVSDLRTPAELEYAQRKLDLDIRLTKGEITKDAYDIEVSQAYAKAYPPPPVPPYEPPIDKAINQMPMFPRPAMDNLIRVLKEIGWSPIDIGNFLRANKASFDFSFWRQQAPLILNHKVDFIMANVEGWKSLWSQKAAEASWERITRDPLFHLYDQIGVDFLRPLEIKAGTSQWRGVEEFGYLTGERTIPNLTQKLPWVKISARAFVTGTNEHNWRIFKNHYDAMLRIQEKIASGRIKLKPGESFSIEKEMADMARLLTDLTARG</sequence>
<gene>
    <name evidence="1" type="ORF">S03H2_15347</name>
</gene>